<dbReference type="EMBL" id="QGNW01000014">
    <property type="protein sequence ID" value="RVX17249.1"/>
    <property type="molecule type" value="Genomic_DNA"/>
</dbReference>
<organism evidence="1 2">
    <name type="scientific">Vitis vinifera</name>
    <name type="common">Grape</name>
    <dbReference type="NCBI Taxonomy" id="29760"/>
    <lineage>
        <taxon>Eukaryota</taxon>
        <taxon>Viridiplantae</taxon>
        <taxon>Streptophyta</taxon>
        <taxon>Embryophyta</taxon>
        <taxon>Tracheophyta</taxon>
        <taxon>Spermatophyta</taxon>
        <taxon>Magnoliopsida</taxon>
        <taxon>eudicotyledons</taxon>
        <taxon>Gunneridae</taxon>
        <taxon>Pentapetalae</taxon>
        <taxon>rosids</taxon>
        <taxon>Vitales</taxon>
        <taxon>Vitaceae</taxon>
        <taxon>Viteae</taxon>
        <taxon>Vitis</taxon>
    </lineage>
</organism>
<name>A0A438K7S5_VITVI</name>
<proteinExistence type="predicted"/>
<protein>
    <submittedName>
        <fullName evidence="1">Uncharacterized protein</fullName>
    </submittedName>
</protein>
<dbReference type="Proteomes" id="UP000288805">
    <property type="component" value="Unassembled WGS sequence"/>
</dbReference>
<accession>A0A438K7S5</accession>
<dbReference type="AlphaFoldDB" id="A0A438K7S5"/>
<evidence type="ECO:0000313" key="2">
    <source>
        <dbReference type="Proteomes" id="UP000288805"/>
    </source>
</evidence>
<comment type="caution">
    <text evidence="1">The sequence shown here is derived from an EMBL/GenBank/DDBJ whole genome shotgun (WGS) entry which is preliminary data.</text>
</comment>
<evidence type="ECO:0000313" key="1">
    <source>
        <dbReference type="EMBL" id="RVX17249.1"/>
    </source>
</evidence>
<sequence>MRGSELERAIAWEEILQFPILSEVILTSLPTLSSWVLNSVTTSISQCSVVASSMGTITESAMTVALATVDTKKEAATFEKQRRCQEAAFAASASIAGISIDDTPDPLASNYGDVPLLDF</sequence>
<gene>
    <name evidence="1" type="ORF">CK203_003000</name>
</gene>
<reference evidence="1 2" key="1">
    <citation type="journal article" date="2018" name="PLoS Genet.">
        <title>Population sequencing reveals clonal diversity and ancestral inbreeding in the grapevine cultivar Chardonnay.</title>
        <authorList>
            <person name="Roach M.J."/>
            <person name="Johnson D.L."/>
            <person name="Bohlmann J."/>
            <person name="van Vuuren H.J."/>
            <person name="Jones S.J."/>
            <person name="Pretorius I.S."/>
            <person name="Schmidt S.A."/>
            <person name="Borneman A.R."/>
        </authorList>
    </citation>
    <scope>NUCLEOTIDE SEQUENCE [LARGE SCALE GENOMIC DNA]</scope>
    <source>
        <strain evidence="2">cv. Chardonnay</strain>
        <tissue evidence="1">Leaf</tissue>
    </source>
</reference>